<accession>A0ABU7U2V5</accession>
<name>A0ABU7U2V5_9PROT</name>
<sequence length="180" mass="19937">MTFVRRQHHSMMCLKRNQRLSSPPSATRSAGLGVGFRWVRRWGILGVGSMAIWGRSSGPRRGRRSGRRFSPVWARWSAASSVGRRVGCLAGCSGTARTLIPLPRSRPGRMGFQSVKSGTRRRRIILPGPCARILTASTRNLRGSAFMWAGVISVRCGMTAIIKTRRSKMSRWSISSKTPP</sequence>
<dbReference type="Proteomes" id="UP001312908">
    <property type="component" value="Unassembled WGS sequence"/>
</dbReference>
<reference evidence="1 2" key="1">
    <citation type="submission" date="2023-10" db="EMBL/GenBank/DDBJ databases">
        <title>Sorlinia euscelidii gen. nov., sp. nov., an acetic acid bacteria isolated from the gut of Euscelidius variegatus emitter.</title>
        <authorList>
            <person name="Michoud G."/>
            <person name="Marasco R."/>
            <person name="Seferji K."/>
            <person name="Gonella E."/>
            <person name="Garuglieri E."/>
            <person name="Alma A."/>
            <person name="Mapelli F."/>
            <person name="Borin S."/>
            <person name="Daffonchio D."/>
            <person name="Crotti E."/>
        </authorList>
    </citation>
    <scope>NUCLEOTIDE SEQUENCE [LARGE SCALE GENOMIC DNA]</scope>
    <source>
        <strain evidence="1 2">EV16P</strain>
    </source>
</reference>
<proteinExistence type="predicted"/>
<evidence type="ECO:0000313" key="1">
    <source>
        <dbReference type="EMBL" id="MEE8658838.1"/>
    </source>
</evidence>
<organism evidence="1 2">
    <name type="scientific">Sorlinia euscelidii</name>
    <dbReference type="NCBI Taxonomy" id="3081148"/>
    <lineage>
        <taxon>Bacteria</taxon>
        <taxon>Pseudomonadati</taxon>
        <taxon>Pseudomonadota</taxon>
        <taxon>Alphaproteobacteria</taxon>
        <taxon>Acetobacterales</taxon>
        <taxon>Acetobacteraceae</taxon>
        <taxon>Sorlinia</taxon>
    </lineage>
</organism>
<protein>
    <submittedName>
        <fullName evidence="1">Uncharacterized protein</fullName>
    </submittedName>
</protein>
<gene>
    <name evidence="1" type="ORF">DOFOFD_07420</name>
</gene>
<dbReference type="EMBL" id="JAWJZY010000003">
    <property type="protein sequence ID" value="MEE8658838.1"/>
    <property type="molecule type" value="Genomic_DNA"/>
</dbReference>
<keyword evidence="2" id="KW-1185">Reference proteome</keyword>
<evidence type="ECO:0000313" key="2">
    <source>
        <dbReference type="Proteomes" id="UP001312908"/>
    </source>
</evidence>
<comment type="caution">
    <text evidence="1">The sequence shown here is derived from an EMBL/GenBank/DDBJ whole genome shotgun (WGS) entry which is preliminary data.</text>
</comment>